<evidence type="ECO:0000256" key="1">
    <source>
        <dbReference type="ARBA" id="ARBA00004571"/>
    </source>
</evidence>
<comment type="similarity">
    <text evidence="2">Belongs to the BexD/CtrA/VexA family.</text>
</comment>
<dbReference type="PANTHER" id="PTHR33619:SF3">
    <property type="entry name" value="POLYSACCHARIDE EXPORT PROTEIN GFCE-RELATED"/>
    <property type="match status" value="1"/>
</dbReference>
<keyword evidence="4" id="KW-1134">Transmembrane beta strand</keyword>
<dbReference type="InterPro" id="IPR054765">
    <property type="entry name" value="SLBB_dom"/>
</dbReference>
<keyword evidence="9" id="KW-0406">Ion transport</keyword>
<sequence length="559" mass="61629">MKYLMRRLIVITGLCVSLFPAIASVSLQQEATAEKTTSIYSSHNEQRYGDWLFSGGFSQYSFSATDPNYHLTQGDKLLIQVWGAIDYQSEVTIDPQGNIFIPKVGPIKVLGVTNAKLNQVILNSVKRVYKANVEVYVSLMSSQQIKVFLSGMVNKPGLYQGQSADSVLRFIDQAGGIREDIGSYRNIQLKRNNKTLKQIDLYDFLQLGTLPSQQFQNGDVIFIGPKQGEVTVEGNVGFSGQYELASNSNLAQILNAVVVDEQATHVTIIAAESARPISNTQPQPNQTYDASNRPVNAKQYTLARAKYISVPAGALIKVSSQLRANSISIDLIGEHNSAQEMVLPWGASLADLLARTQFTTLSNQDAVQLYRQSVAKRQYDMLQASLSALEQNVLTKRSDTTETAQLRQAESKIILQWIEKARQVEPKGQVLLADKAEFNQIILQQGDRIVIPAKRNLIMIHGEVMFPTAIAYNPKLDIEAFIDKAGGTNTDLDDMNILIMKPNGSFITANGKLSEVHIIGPGDEIFVISKPDEKGFQLAKDITQIIFQITMAAAVVLAI</sequence>
<evidence type="ECO:0000313" key="18">
    <source>
        <dbReference type="EMBL" id="MCL1126839.1"/>
    </source>
</evidence>
<evidence type="ECO:0000256" key="9">
    <source>
        <dbReference type="ARBA" id="ARBA00023065"/>
    </source>
</evidence>
<dbReference type="Pfam" id="PF02563">
    <property type="entry name" value="Poly_export"/>
    <property type="match status" value="1"/>
</dbReference>
<gene>
    <name evidence="18" type="ORF">L2764_20720</name>
</gene>
<dbReference type="RefSeq" id="WP_248942249.1">
    <property type="nucleotide sequence ID" value="NZ_JAKIKS010000110.1"/>
</dbReference>
<evidence type="ECO:0000256" key="7">
    <source>
        <dbReference type="ARBA" id="ARBA00022729"/>
    </source>
</evidence>
<feature type="signal peptide" evidence="15">
    <location>
        <begin position="1"/>
        <end position="23"/>
    </location>
</feature>
<keyword evidence="5" id="KW-0762">Sugar transport</keyword>
<evidence type="ECO:0000256" key="13">
    <source>
        <dbReference type="ARBA" id="ARBA00023237"/>
    </source>
</evidence>
<evidence type="ECO:0000256" key="12">
    <source>
        <dbReference type="ARBA" id="ARBA00023139"/>
    </source>
</evidence>
<evidence type="ECO:0000256" key="3">
    <source>
        <dbReference type="ARBA" id="ARBA00022448"/>
    </source>
</evidence>
<keyword evidence="3" id="KW-0813">Transport</keyword>
<evidence type="ECO:0000256" key="11">
    <source>
        <dbReference type="ARBA" id="ARBA00023136"/>
    </source>
</evidence>
<keyword evidence="8" id="KW-0625">Polysaccharide transport</keyword>
<evidence type="ECO:0000256" key="4">
    <source>
        <dbReference type="ARBA" id="ARBA00022452"/>
    </source>
</evidence>
<evidence type="ECO:0000256" key="5">
    <source>
        <dbReference type="ARBA" id="ARBA00022597"/>
    </source>
</evidence>
<proteinExistence type="inferred from homology"/>
<dbReference type="Gene3D" id="3.10.560.10">
    <property type="entry name" value="Outer membrane lipoprotein wza domain like"/>
    <property type="match status" value="2"/>
</dbReference>
<evidence type="ECO:0000256" key="14">
    <source>
        <dbReference type="ARBA" id="ARBA00023288"/>
    </source>
</evidence>
<keyword evidence="6" id="KW-0812">Transmembrane</keyword>
<evidence type="ECO:0000256" key="10">
    <source>
        <dbReference type="ARBA" id="ARBA00023114"/>
    </source>
</evidence>
<keyword evidence="12" id="KW-0564">Palmitate</keyword>
<dbReference type="InterPro" id="IPR003715">
    <property type="entry name" value="Poly_export_N"/>
</dbReference>
<name>A0ABT0LGP3_9GAMM</name>
<dbReference type="Pfam" id="PF22461">
    <property type="entry name" value="SLBB_2"/>
    <property type="match status" value="1"/>
</dbReference>
<dbReference type="InterPro" id="IPR049712">
    <property type="entry name" value="Poly_export"/>
</dbReference>
<evidence type="ECO:0000256" key="6">
    <source>
        <dbReference type="ARBA" id="ARBA00022692"/>
    </source>
</evidence>
<dbReference type="EMBL" id="JAKIKS010000110">
    <property type="protein sequence ID" value="MCL1126839.1"/>
    <property type="molecule type" value="Genomic_DNA"/>
</dbReference>
<feature type="chain" id="PRO_5046505895" evidence="15">
    <location>
        <begin position="24"/>
        <end position="559"/>
    </location>
</feature>
<protein>
    <submittedName>
        <fullName evidence="18">Polysaccharide export protein</fullName>
    </submittedName>
</protein>
<feature type="domain" description="Polysaccharide export protein N-terminal" evidence="16">
    <location>
        <begin position="64"/>
        <end position="139"/>
    </location>
</feature>
<accession>A0ABT0LGP3</accession>
<keyword evidence="7 15" id="KW-0732">Signal</keyword>
<evidence type="ECO:0000313" key="19">
    <source>
        <dbReference type="Proteomes" id="UP001203423"/>
    </source>
</evidence>
<keyword evidence="10" id="KW-0626">Porin</keyword>
<evidence type="ECO:0000256" key="2">
    <source>
        <dbReference type="ARBA" id="ARBA00009450"/>
    </source>
</evidence>
<keyword evidence="14" id="KW-0449">Lipoprotein</keyword>
<keyword evidence="19" id="KW-1185">Reference proteome</keyword>
<evidence type="ECO:0000256" key="15">
    <source>
        <dbReference type="SAM" id="SignalP"/>
    </source>
</evidence>
<evidence type="ECO:0000256" key="8">
    <source>
        <dbReference type="ARBA" id="ARBA00023047"/>
    </source>
</evidence>
<dbReference type="PANTHER" id="PTHR33619">
    <property type="entry name" value="POLYSACCHARIDE EXPORT PROTEIN GFCE-RELATED"/>
    <property type="match status" value="1"/>
</dbReference>
<feature type="domain" description="SLBB" evidence="17">
    <location>
        <begin position="146"/>
        <end position="223"/>
    </location>
</feature>
<keyword evidence="11" id="KW-0472">Membrane</keyword>
<evidence type="ECO:0000259" key="16">
    <source>
        <dbReference type="Pfam" id="PF02563"/>
    </source>
</evidence>
<dbReference type="Proteomes" id="UP001203423">
    <property type="component" value="Unassembled WGS sequence"/>
</dbReference>
<evidence type="ECO:0000259" key="17">
    <source>
        <dbReference type="Pfam" id="PF22461"/>
    </source>
</evidence>
<keyword evidence="13" id="KW-0998">Cell outer membrane</keyword>
<organism evidence="18 19">
    <name type="scientific">Shewanella surugensis</name>
    <dbReference type="NCBI Taxonomy" id="212020"/>
    <lineage>
        <taxon>Bacteria</taxon>
        <taxon>Pseudomonadati</taxon>
        <taxon>Pseudomonadota</taxon>
        <taxon>Gammaproteobacteria</taxon>
        <taxon>Alteromonadales</taxon>
        <taxon>Shewanellaceae</taxon>
        <taxon>Shewanella</taxon>
    </lineage>
</organism>
<comment type="subcellular location">
    <subcellularLocation>
        <location evidence="1">Cell outer membrane</location>
        <topology evidence="1">Multi-pass membrane protein</topology>
    </subcellularLocation>
</comment>
<dbReference type="Gene3D" id="3.30.1950.10">
    <property type="entry name" value="wza like domain"/>
    <property type="match status" value="1"/>
</dbReference>
<reference evidence="18 19" key="1">
    <citation type="submission" date="2022-01" db="EMBL/GenBank/DDBJ databases">
        <title>Whole genome-based taxonomy of the Shewanellaceae.</title>
        <authorList>
            <person name="Martin-Rodriguez A.J."/>
        </authorList>
    </citation>
    <scope>NUCLEOTIDE SEQUENCE [LARGE SCALE GENOMIC DNA]</scope>
    <source>
        <strain evidence="18 19">DSM 17177</strain>
    </source>
</reference>
<comment type="caution">
    <text evidence="18">The sequence shown here is derived from an EMBL/GenBank/DDBJ whole genome shotgun (WGS) entry which is preliminary data.</text>
</comment>